<accession>E4Z208</accession>
<evidence type="ECO:0000256" key="2">
    <source>
        <dbReference type="PROSITE-ProRule" id="PRU00059"/>
    </source>
</evidence>
<gene>
    <name evidence="4" type="ORF">GSOID_T00023825001</name>
</gene>
<feature type="disulfide bond" evidence="2">
    <location>
        <begin position="33"/>
        <end position="60"/>
    </location>
</feature>
<organism evidence="4">
    <name type="scientific">Oikopleura dioica</name>
    <name type="common">Tunicate</name>
    <dbReference type="NCBI Taxonomy" id="34765"/>
    <lineage>
        <taxon>Eukaryota</taxon>
        <taxon>Metazoa</taxon>
        <taxon>Chordata</taxon>
        <taxon>Tunicata</taxon>
        <taxon>Appendicularia</taxon>
        <taxon>Copelata</taxon>
        <taxon>Oikopleuridae</taxon>
        <taxon>Oikopleura</taxon>
    </lineage>
</organism>
<evidence type="ECO:0000256" key="1">
    <source>
        <dbReference type="ARBA" id="ARBA00023157"/>
    </source>
</evidence>
<dbReference type="CDD" id="cd00041">
    <property type="entry name" value="CUB"/>
    <property type="match status" value="1"/>
</dbReference>
<evidence type="ECO:0000259" key="3">
    <source>
        <dbReference type="PROSITE" id="PS01180"/>
    </source>
</evidence>
<reference evidence="4" key="1">
    <citation type="journal article" date="2010" name="Science">
        <title>Plasticity of animal genome architecture unmasked by rapid evolution of a pelagic tunicate.</title>
        <authorList>
            <person name="Denoeud F."/>
            <person name="Henriet S."/>
            <person name="Mungpakdee S."/>
            <person name="Aury J.M."/>
            <person name="Da Silva C."/>
            <person name="Brinkmann H."/>
            <person name="Mikhaleva J."/>
            <person name="Olsen L.C."/>
            <person name="Jubin C."/>
            <person name="Canestro C."/>
            <person name="Bouquet J.M."/>
            <person name="Danks G."/>
            <person name="Poulain J."/>
            <person name="Campsteijn C."/>
            <person name="Adamski M."/>
            <person name="Cross I."/>
            <person name="Yadetie F."/>
            <person name="Muffato M."/>
            <person name="Louis A."/>
            <person name="Butcher S."/>
            <person name="Tsagkogeorga G."/>
            <person name="Konrad A."/>
            <person name="Singh S."/>
            <person name="Jensen M.F."/>
            <person name="Cong E.H."/>
            <person name="Eikeseth-Otteraa H."/>
            <person name="Noel B."/>
            <person name="Anthouard V."/>
            <person name="Porcel B.M."/>
            <person name="Kachouri-Lafond R."/>
            <person name="Nishino A."/>
            <person name="Ugolini M."/>
            <person name="Chourrout P."/>
            <person name="Nishida H."/>
            <person name="Aasland R."/>
            <person name="Huzurbazar S."/>
            <person name="Westhof E."/>
            <person name="Delsuc F."/>
            <person name="Lehrach H."/>
            <person name="Reinhardt R."/>
            <person name="Weissenbach J."/>
            <person name="Roy S.W."/>
            <person name="Artiguenave F."/>
            <person name="Postlethwait J.H."/>
            <person name="Manak J.R."/>
            <person name="Thompson E.M."/>
            <person name="Jaillon O."/>
            <person name="Du Pasquier L."/>
            <person name="Boudinot P."/>
            <person name="Liberles D.A."/>
            <person name="Volff J.N."/>
            <person name="Philippe H."/>
            <person name="Lenhard B."/>
            <person name="Roest Crollius H."/>
            <person name="Wincker P."/>
            <person name="Chourrout D."/>
        </authorList>
    </citation>
    <scope>NUCLEOTIDE SEQUENCE [LARGE SCALE GENOMIC DNA]</scope>
</reference>
<dbReference type="Pfam" id="PF00431">
    <property type="entry name" value="CUB"/>
    <property type="match status" value="1"/>
</dbReference>
<feature type="domain" description="CUB" evidence="3">
    <location>
        <begin position="33"/>
        <end position="121"/>
    </location>
</feature>
<protein>
    <recommendedName>
        <fullName evidence="3">CUB domain-containing protein</fullName>
    </recommendedName>
</protein>
<dbReference type="SUPFAM" id="SSF49854">
    <property type="entry name" value="Spermadhesin, CUB domain"/>
    <property type="match status" value="1"/>
</dbReference>
<dbReference type="Proteomes" id="UP000011014">
    <property type="component" value="Unassembled WGS sequence"/>
</dbReference>
<dbReference type="EMBL" id="FN656614">
    <property type="protein sequence ID" value="CBY41736.1"/>
    <property type="molecule type" value="Genomic_DNA"/>
</dbReference>
<name>E4Z208_OIKDI</name>
<keyword evidence="1 2" id="KW-1015">Disulfide bond</keyword>
<dbReference type="AlphaFoldDB" id="E4Z208"/>
<sequence>MKISPLLVTAVIGKPSEEGIAPRFSVSRTIGQCGGSFIGETEVDIKSPGFPSYYGNNLNCVWVVQHDCAESFTITPRSFALEASENCYYDNLSFLQFEQLFDCFEGTNYISWKRTKRRFQN</sequence>
<proteinExistence type="predicted"/>
<dbReference type="PROSITE" id="PS01180">
    <property type="entry name" value="CUB"/>
    <property type="match status" value="1"/>
</dbReference>
<comment type="caution">
    <text evidence="2">Lacks conserved residue(s) required for the propagation of feature annotation.</text>
</comment>
<evidence type="ECO:0000313" key="4">
    <source>
        <dbReference type="EMBL" id="CBY41736.1"/>
    </source>
</evidence>
<dbReference type="Gene3D" id="2.60.120.290">
    <property type="entry name" value="Spermadhesin, CUB domain"/>
    <property type="match status" value="1"/>
</dbReference>
<dbReference type="InterPro" id="IPR000859">
    <property type="entry name" value="CUB_dom"/>
</dbReference>
<dbReference type="InterPro" id="IPR035914">
    <property type="entry name" value="Sperma_CUB_dom_sf"/>
</dbReference>